<keyword evidence="1" id="KW-0479">Metal-binding</keyword>
<dbReference type="Gene3D" id="3.30.1330.10">
    <property type="entry name" value="PurM-like, N-terminal domain"/>
    <property type="match status" value="1"/>
</dbReference>
<dbReference type="GO" id="GO:0009229">
    <property type="term" value="P:thiamine diphosphate biosynthetic process"/>
    <property type="evidence" value="ECO:0007669"/>
    <property type="project" value="UniProtKB-UniRule"/>
</dbReference>
<feature type="binding site" evidence="1">
    <location>
        <position position="80"/>
    </location>
    <ligand>
        <name>Mg(2+)</name>
        <dbReference type="ChEBI" id="CHEBI:18420"/>
        <label>4</label>
    </ligand>
</feature>
<feature type="binding site" evidence="1">
    <location>
        <begin position="158"/>
        <end position="159"/>
    </location>
    <ligand>
        <name>ATP</name>
        <dbReference type="ChEBI" id="CHEBI:30616"/>
    </ligand>
</feature>
<comment type="function">
    <text evidence="1">Catalyzes the ATP-dependent phosphorylation of thiamine-monophosphate (TMP) to form thiamine-pyrophosphate (TPP), the active form of vitamin B1.</text>
</comment>
<evidence type="ECO:0000256" key="1">
    <source>
        <dbReference type="HAMAP-Rule" id="MF_02128"/>
    </source>
</evidence>
<dbReference type="Gene3D" id="3.90.650.10">
    <property type="entry name" value="PurM-like C-terminal domain"/>
    <property type="match status" value="1"/>
</dbReference>
<keyword evidence="1" id="KW-0784">Thiamine biosynthesis</keyword>
<comment type="pathway">
    <text evidence="1">Cofactor biosynthesis; thiamine diphosphate biosynthesis; thiamine diphosphate from thiamine phosphate: step 1/1.</text>
</comment>
<keyword evidence="1" id="KW-0547">Nucleotide-binding</keyword>
<dbReference type="EC" id="2.7.4.16" evidence="1"/>
<dbReference type="PANTHER" id="PTHR30270:SF0">
    <property type="entry name" value="THIAMINE-MONOPHOSPHATE KINASE"/>
    <property type="match status" value="1"/>
</dbReference>
<feature type="binding site" evidence="1">
    <location>
        <position position="305"/>
    </location>
    <ligand>
        <name>substrate</name>
    </ligand>
</feature>
<dbReference type="HAMAP" id="MF_02128">
    <property type="entry name" value="TMP_kinase"/>
    <property type="match status" value="1"/>
</dbReference>
<feature type="domain" description="PurM-like N-terminal" evidence="2">
    <location>
        <begin position="62"/>
        <end position="175"/>
    </location>
</feature>
<reference evidence="3 4" key="1">
    <citation type="submission" date="2009-01" db="EMBL/GenBank/DDBJ databases">
        <authorList>
            <person name="Fulton L."/>
            <person name="Clifton S."/>
            <person name="Chinwalla A.T."/>
            <person name="Mitreva M."/>
            <person name="Sodergren E."/>
            <person name="Weinstock G."/>
            <person name="Clifton S."/>
            <person name="Dooling D.J."/>
            <person name="Fulton B."/>
            <person name="Minx P."/>
            <person name="Pepin K.H."/>
            <person name="Johnson M."/>
            <person name="Bhonagiri V."/>
            <person name="Nash W.E."/>
            <person name="Mardis E.R."/>
            <person name="Wilson R.K."/>
        </authorList>
    </citation>
    <scope>NUCLEOTIDE SEQUENCE [LARGE SCALE GENOMIC DNA]</scope>
    <source>
        <strain evidence="3 4">ATCC 33806</strain>
    </source>
</reference>
<feature type="binding site" evidence="1">
    <location>
        <position position="82"/>
    </location>
    <ligand>
        <name>Mg(2+)</name>
        <dbReference type="ChEBI" id="CHEBI:18420"/>
        <label>2</label>
    </ligand>
</feature>
<feature type="binding site" evidence="1">
    <location>
        <position position="111"/>
    </location>
    <ligand>
        <name>Mg(2+)</name>
        <dbReference type="ChEBI" id="CHEBI:18420"/>
        <label>3</label>
    </ligand>
</feature>
<dbReference type="Pfam" id="PF00586">
    <property type="entry name" value="AIRS"/>
    <property type="match status" value="1"/>
</dbReference>
<dbReference type="CDD" id="cd02194">
    <property type="entry name" value="ThiL"/>
    <property type="match status" value="1"/>
</dbReference>
<protein>
    <recommendedName>
        <fullName evidence="1">Thiamine-monophosphate kinase</fullName>
        <shortName evidence="1">TMP kinase</shortName>
        <shortName evidence="1">Thiamine-phosphate kinase</shortName>
        <ecNumber evidence="1">2.7.4.16</ecNumber>
    </recommendedName>
</protein>
<feature type="binding site" evidence="1">
    <location>
        <position position="82"/>
    </location>
    <ligand>
        <name>Mg(2+)</name>
        <dbReference type="ChEBI" id="CHEBI:18420"/>
        <label>1</label>
    </ligand>
</feature>
<keyword evidence="1 3" id="KW-0418">Kinase</keyword>
<dbReference type="Proteomes" id="UP000006247">
    <property type="component" value="Unassembled WGS sequence"/>
</dbReference>
<feature type="binding site" evidence="1">
    <location>
        <position position="252"/>
    </location>
    <ligand>
        <name>Mg(2+)</name>
        <dbReference type="ChEBI" id="CHEBI:18420"/>
        <label>3</label>
    </ligand>
</feature>
<feature type="binding site" evidence="1">
    <location>
        <position position="111"/>
    </location>
    <ligand>
        <name>Mg(2+)</name>
        <dbReference type="ChEBI" id="CHEBI:18420"/>
        <label>2</label>
    </ligand>
</feature>
<accession>C0E6P8</accession>
<name>C0E6P8_9CORY</name>
<sequence>MEISVICGKTGPKVPQQYVILKTARMMFVTRIVKNPNPTLADVGEQAVITAIVAHAPSTRNGDDAAVLDHAAPNSRTVITTDTLVEGRHFRRDWSHPAEIGRKAITQNFADVEAMGARPIAALLALSAPGDTPLEFVADLARGINERVTDYDAELVGGDVTDNDRITIAVTGIGQLGGSLPPLRLDQARPGQILVASGHIGYSAAGHALLKKFGRTGVPAEFDPMLRAHCSTILTPGRGFVARSAGVTAMTDNSDGLVHDLYVMAKKSAVTINLDSAALQPDDLLVQAAELVGADPWEFILSGGEDHTLIGTTFGPPPTGFVEIGTVVRHNSMGAVTLDRAAPPYTYGWESY</sequence>
<dbReference type="AlphaFoldDB" id="C0E6P8"/>
<feature type="binding site" evidence="1">
    <location>
        <position position="349"/>
    </location>
    <ligand>
        <name>substrate</name>
    </ligand>
</feature>
<dbReference type="PANTHER" id="PTHR30270">
    <property type="entry name" value="THIAMINE-MONOPHOSPHATE KINASE"/>
    <property type="match status" value="1"/>
</dbReference>
<dbReference type="NCBIfam" id="NF004351">
    <property type="entry name" value="PRK05731.1-4"/>
    <property type="match status" value="1"/>
</dbReference>
<keyword evidence="1 3" id="KW-0808">Transferase</keyword>
<gene>
    <name evidence="1 3" type="primary">thiL</name>
    <name evidence="3" type="ORF">CORMATOL_02685</name>
</gene>
<feature type="binding site" evidence="1">
    <location>
        <position position="184"/>
    </location>
    <ligand>
        <name>ATP</name>
        <dbReference type="ChEBI" id="CHEBI:30616"/>
    </ligand>
</feature>
<feature type="binding site" evidence="1">
    <location>
        <position position="81"/>
    </location>
    <ligand>
        <name>Mg(2+)</name>
        <dbReference type="ChEBI" id="CHEBI:18420"/>
        <label>1</label>
    </ligand>
</feature>
<dbReference type="EMBL" id="ACEB01000046">
    <property type="protein sequence ID" value="EEG25759.1"/>
    <property type="molecule type" value="Genomic_DNA"/>
</dbReference>
<comment type="caution">
    <text evidence="3">The sequence shown here is derived from an EMBL/GenBank/DDBJ whole genome shotgun (WGS) entry which is preliminary data.</text>
</comment>
<dbReference type="SUPFAM" id="SSF56042">
    <property type="entry name" value="PurM C-terminal domain-like"/>
    <property type="match status" value="1"/>
</dbReference>
<dbReference type="InterPro" id="IPR036921">
    <property type="entry name" value="PurM-like_N_sf"/>
</dbReference>
<dbReference type="GO" id="GO:0009030">
    <property type="term" value="F:thiamine-phosphate kinase activity"/>
    <property type="evidence" value="ECO:0007669"/>
    <property type="project" value="UniProtKB-UniRule"/>
</dbReference>
<dbReference type="GO" id="GO:0009228">
    <property type="term" value="P:thiamine biosynthetic process"/>
    <property type="evidence" value="ECO:0007669"/>
    <property type="project" value="UniProtKB-KW"/>
</dbReference>
<dbReference type="InterPro" id="IPR006283">
    <property type="entry name" value="ThiL-like"/>
</dbReference>
<feature type="binding site" evidence="1">
    <location>
        <position position="254"/>
    </location>
    <ligand>
        <name>ATP</name>
        <dbReference type="ChEBI" id="CHEBI:30616"/>
    </ligand>
</feature>
<keyword evidence="1" id="KW-0067">ATP-binding</keyword>
<feature type="binding site" evidence="1">
    <location>
        <position position="89"/>
    </location>
    <ligand>
        <name>substrate</name>
    </ligand>
</feature>
<dbReference type="InterPro" id="IPR036676">
    <property type="entry name" value="PurM-like_C_sf"/>
</dbReference>
<comment type="miscellaneous">
    <text evidence="1">Reaction mechanism of ThiL seems to utilize a direct, inline transfer of the gamma-phosphate of ATP to TMP rather than a phosphorylated enzyme intermediate.</text>
</comment>
<dbReference type="SUPFAM" id="SSF55326">
    <property type="entry name" value="PurM N-terminal domain-like"/>
    <property type="match status" value="1"/>
</dbReference>
<dbReference type="UniPathway" id="UPA00060">
    <property type="reaction ID" value="UER00142"/>
</dbReference>
<dbReference type="NCBIfam" id="TIGR01379">
    <property type="entry name" value="thiL"/>
    <property type="match status" value="1"/>
</dbReference>
<feature type="binding site" evidence="1">
    <location>
        <position position="64"/>
    </location>
    <ligand>
        <name>Mg(2+)</name>
        <dbReference type="ChEBI" id="CHEBI:18420"/>
        <label>3</label>
    </ligand>
</feature>
<feature type="binding site" evidence="1">
    <location>
        <position position="159"/>
    </location>
    <ligand>
        <name>Mg(2+)</name>
        <dbReference type="ChEBI" id="CHEBI:18420"/>
        <label>1</label>
    </ligand>
</feature>
<proteinExistence type="inferred from homology"/>
<feature type="binding site" evidence="1">
    <location>
        <position position="111"/>
    </location>
    <ligand>
        <name>Mg(2+)</name>
        <dbReference type="ChEBI" id="CHEBI:18420"/>
        <label>4</label>
    </ligand>
</feature>
<feature type="binding site" evidence="1">
    <location>
        <position position="255"/>
    </location>
    <ligand>
        <name>Mg(2+)</name>
        <dbReference type="ChEBI" id="CHEBI:18420"/>
        <label>5</label>
    </ligand>
</feature>
<organism evidence="3 4">
    <name type="scientific">Corynebacterium matruchotii ATCC 33806</name>
    <dbReference type="NCBI Taxonomy" id="566549"/>
    <lineage>
        <taxon>Bacteria</taxon>
        <taxon>Bacillati</taxon>
        <taxon>Actinomycetota</taxon>
        <taxon>Actinomycetes</taxon>
        <taxon>Mycobacteriales</taxon>
        <taxon>Corynebacteriaceae</taxon>
        <taxon>Corynebacterium</taxon>
    </lineage>
</organism>
<comment type="caution">
    <text evidence="1">Lacks conserved residue(s) required for the propagation of feature annotation.</text>
</comment>
<evidence type="ECO:0000313" key="4">
    <source>
        <dbReference type="Proteomes" id="UP000006247"/>
    </source>
</evidence>
<feature type="binding site" evidence="1">
    <location>
        <position position="64"/>
    </location>
    <ligand>
        <name>Mg(2+)</name>
        <dbReference type="ChEBI" id="CHEBI:18420"/>
        <label>4</label>
    </ligand>
</feature>
<keyword evidence="1" id="KW-0460">Magnesium</keyword>
<comment type="catalytic activity">
    <reaction evidence="1">
        <text>thiamine phosphate + ATP = thiamine diphosphate + ADP</text>
        <dbReference type="Rhea" id="RHEA:15913"/>
        <dbReference type="ChEBI" id="CHEBI:30616"/>
        <dbReference type="ChEBI" id="CHEBI:37575"/>
        <dbReference type="ChEBI" id="CHEBI:58937"/>
        <dbReference type="ChEBI" id="CHEBI:456216"/>
        <dbReference type="EC" id="2.7.4.16"/>
    </reaction>
</comment>
<comment type="similarity">
    <text evidence="1">Belongs to the thiamine-monophosphate kinase family.</text>
</comment>
<evidence type="ECO:0000313" key="3">
    <source>
        <dbReference type="EMBL" id="EEG25759.1"/>
    </source>
</evidence>
<dbReference type="HOGENOM" id="CLU_046964_0_0_11"/>
<dbReference type="InterPro" id="IPR016188">
    <property type="entry name" value="PurM-like_N"/>
</dbReference>
<evidence type="ECO:0000259" key="2">
    <source>
        <dbReference type="Pfam" id="PF00586"/>
    </source>
</evidence>
<dbReference type="GO" id="GO:0000287">
    <property type="term" value="F:magnesium ion binding"/>
    <property type="evidence" value="ECO:0007669"/>
    <property type="project" value="UniProtKB-UniRule"/>
</dbReference>
<dbReference type="GO" id="GO:0005524">
    <property type="term" value="F:ATP binding"/>
    <property type="evidence" value="ECO:0007669"/>
    <property type="project" value="UniProtKB-UniRule"/>
</dbReference>